<dbReference type="PANTHER" id="PTHR21661">
    <property type="entry name" value="EPOXIDE HYDROLASE 1-RELATED"/>
    <property type="match status" value="1"/>
</dbReference>
<dbReference type="Gene3D" id="3.40.50.720">
    <property type="entry name" value="NAD(P)-binding Rossmann-like Domain"/>
    <property type="match status" value="1"/>
</dbReference>
<dbReference type="PRINTS" id="PR00081">
    <property type="entry name" value="GDHRDH"/>
</dbReference>
<dbReference type="Pfam" id="PF00106">
    <property type="entry name" value="adh_short"/>
    <property type="match status" value="1"/>
</dbReference>
<dbReference type="InterPro" id="IPR036291">
    <property type="entry name" value="NAD(P)-bd_dom_sf"/>
</dbReference>
<comment type="similarity">
    <text evidence="1">Belongs to the peptidase S33 family.</text>
</comment>
<organism evidence="5 6">
    <name type="scientific">Exophiala sideris</name>
    <dbReference type="NCBI Taxonomy" id="1016849"/>
    <lineage>
        <taxon>Eukaryota</taxon>
        <taxon>Fungi</taxon>
        <taxon>Dikarya</taxon>
        <taxon>Ascomycota</taxon>
        <taxon>Pezizomycotina</taxon>
        <taxon>Eurotiomycetes</taxon>
        <taxon>Chaetothyriomycetidae</taxon>
        <taxon>Chaetothyriales</taxon>
        <taxon>Herpotrichiellaceae</taxon>
        <taxon>Exophiala</taxon>
    </lineage>
</organism>
<evidence type="ECO:0000259" key="4">
    <source>
        <dbReference type="SMART" id="SM00822"/>
    </source>
</evidence>
<dbReference type="SUPFAM" id="SSF53474">
    <property type="entry name" value="alpha/beta-Hydrolases"/>
    <property type="match status" value="1"/>
</dbReference>
<keyword evidence="2" id="KW-0058">Aromatic hydrocarbons catabolism</keyword>
<dbReference type="InterPro" id="IPR029058">
    <property type="entry name" value="AB_hydrolase_fold"/>
</dbReference>
<evidence type="ECO:0000313" key="6">
    <source>
        <dbReference type="Proteomes" id="UP001345691"/>
    </source>
</evidence>
<evidence type="ECO:0000313" key="5">
    <source>
        <dbReference type="EMBL" id="KAK5066184.1"/>
    </source>
</evidence>
<proteinExistence type="inferred from homology"/>
<dbReference type="SMART" id="SM00822">
    <property type="entry name" value="PKS_KR"/>
    <property type="match status" value="1"/>
</dbReference>
<dbReference type="Proteomes" id="UP001345691">
    <property type="component" value="Unassembled WGS sequence"/>
</dbReference>
<dbReference type="SUPFAM" id="SSF51735">
    <property type="entry name" value="NAD(P)-binding Rossmann-fold domains"/>
    <property type="match status" value="1"/>
</dbReference>
<name>A0ABR0JK59_9EURO</name>
<dbReference type="PANTHER" id="PTHR21661:SF35">
    <property type="entry name" value="EPOXIDE HYDROLASE"/>
    <property type="match status" value="1"/>
</dbReference>
<sequence>MSPIRPYTISVPESKLERLKQKLALSDLPDEVPGVEPWSRGPPLADIKRLAAYWANGFDWRKVEAKLNSIPNFMTSIDVDGFSTYDVHFVHQTSKVKNAIPLLFAHGWPGNFTEVTKVLPLLVDGGKDSPSFHVVAPSLVDFGFSQAAMKPGFNIDQHAEVCHKLMLQLGYNEYVVQGGDIGYPITRLMAKNYPQHCKAHHVNMAMPAEPTLTAHPALYAQVQATPLTDFEKAGLERTKWFRTDGSGYMIEQGTKPQTIGVAVTSSPVALLTWMYEKLHDWSDGYAWTDDEVLTWVSIYEFSAGGPAATQRIYYDDRKREGGSAFVAAQEYIDSPLGVMRLPKELVQSPELWHHTMGPVVLIRQHERGGHFAAWEVPDLLAGDLREMFGRGGGAFGCVSGKNGHDDEFAMATPWPSVTKTFHHAPYSAIDPGNPDLSAQGKVVLVTGGGSGIGKSIAIAFTIASARAVIILGGTTQTLESAAQELSALSKTVLIRSFTADVRDTNAIAQVFKTVRAELGGVDVLVNNAGYLSTLDTTENSDIDDYWLAFETNVKGTLNVVQAFLGLGRAPAPAQNLSLPTIINVSTADVHLPYIPGYSSYAASKVAAWRLIEYVAFETKGSVRVFSIHPGSVETEMTRKAQINAVDDFGLPGAFSVWLAATSRADFLQGRLVWSNWDVQELLDREEGIVRNVCLP</sequence>
<dbReference type="InterPro" id="IPR010497">
    <property type="entry name" value="Epoxide_hydro_N"/>
</dbReference>
<dbReference type="InterPro" id="IPR002347">
    <property type="entry name" value="SDR_fam"/>
</dbReference>
<keyword evidence="3" id="KW-0378">Hydrolase</keyword>
<keyword evidence="6" id="KW-1185">Reference proteome</keyword>
<dbReference type="InterPro" id="IPR057326">
    <property type="entry name" value="KR_dom"/>
</dbReference>
<protein>
    <recommendedName>
        <fullName evidence="4">Ketoreductase domain-containing protein</fullName>
    </recommendedName>
</protein>
<dbReference type="Gene3D" id="3.40.50.1820">
    <property type="entry name" value="alpha/beta hydrolase"/>
    <property type="match status" value="1"/>
</dbReference>
<evidence type="ECO:0000256" key="1">
    <source>
        <dbReference type="ARBA" id="ARBA00010088"/>
    </source>
</evidence>
<evidence type="ECO:0000256" key="3">
    <source>
        <dbReference type="ARBA" id="ARBA00022801"/>
    </source>
</evidence>
<evidence type="ECO:0000256" key="2">
    <source>
        <dbReference type="ARBA" id="ARBA00022797"/>
    </source>
</evidence>
<dbReference type="Pfam" id="PF06441">
    <property type="entry name" value="EHN"/>
    <property type="match status" value="1"/>
</dbReference>
<accession>A0ABR0JK59</accession>
<feature type="domain" description="Ketoreductase" evidence="4">
    <location>
        <begin position="441"/>
        <end position="633"/>
    </location>
</feature>
<comment type="caution">
    <text evidence="5">The sequence shown here is derived from an EMBL/GenBank/DDBJ whole genome shotgun (WGS) entry which is preliminary data.</text>
</comment>
<gene>
    <name evidence="5" type="ORF">LTR69_002702</name>
</gene>
<dbReference type="EMBL" id="JAVRRF010000004">
    <property type="protein sequence ID" value="KAK5066184.1"/>
    <property type="molecule type" value="Genomic_DNA"/>
</dbReference>
<dbReference type="CDD" id="cd05233">
    <property type="entry name" value="SDR_c"/>
    <property type="match status" value="1"/>
</dbReference>
<reference evidence="5 6" key="1">
    <citation type="submission" date="2023-08" db="EMBL/GenBank/DDBJ databases">
        <title>Black Yeasts Isolated from many extreme environments.</title>
        <authorList>
            <person name="Coleine C."/>
            <person name="Stajich J.E."/>
            <person name="Selbmann L."/>
        </authorList>
    </citation>
    <scope>NUCLEOTIDE SEQUENCE [LARGE SCALE GENOMIC DNA]</scope>
    <source>
        <strain evidence="5 6">CCFEE 6328</strain>
    </source>
</reference>